<keyword evidence="3" id="KW-1185">Reference proteome</keyword>
<name>A0A1W0XF95_HYPEX</name>
<protein>
    <submittedName>
        <fullName evidence="2">Uncharacterized protein</fullName>
    </submittedName>
</protein>
<dbReference type="AlphaFoldDB" id="A0A1W0XF95"/>
<feature type="compositionally biased region" description="Acidic residues" evidence="1">
    <location>
        <begin position="72"/>
        <end position="81"/>
    </location>
</feature>
<gene>
    <name evidence="2" type="ORF">BV898_00265</name>
</gene>
<proteinExistence type="predicted"/>
<evidence type="ECO:0000313" key="2">
    <source>
        <dbReference type="EMBL" id="OQV26143.1"/>
    </source>
</evidence>
<feature type="compositionally biased region" description="Polar residues" evidence="1">
    <location>
        <begin position="23"/>
        <end position="34"/>
    </location>
</feature>
<dbReference type="Proteomes" id="UP000192578">
    <property type="component" value="Unassembled WGS sequence"/>
</dbReference>
<reference evidence="3" key="1">
    <citation type="submission" date="2017-01" db="EMBL/GenBank/DDBJ databases">
        <title>Comparative genomics of anhydrobiosis in the tardigrade Hypsibius dujardini.</title>
        <authorList>
            <person name="Yoshida Y."/>
            <person name="Koutsovoulos G."/>
            <person name="Laetsch D."/>
            <person name="Stevens L."/>
            <person name="Kumar S."/>
            <person name="Horikawa D."/>
            <person name="Ishino K."/>
            <person name="Komine S."/>
            <person name="Tomita M."/>
            <person name="Blaxter M."/>
            <person name="Arakawa K."/>
        </authorList>
    </citation>
    <scope>NUCLEOTIDE SEQUENCE [LARGE SCALE GENOMIC DNA]</scope>
    <source>
        <strain evidence="3">Z151</strain>
    </source>
</reference>
<accession>A0A1W0XF95</accession>
<comment type="caution">
    <text evidence="2">The sequence shown here is derived from an EMBL/GenBank/DDBJ whole genome shotgun (WGS) entry which is preliminary data.</text>
</comment>
<evidence type="ECO:0000256" key="1">
    <source>
        <dbReference type="SAM" id="MobiDB-lite"/>
    </source>
</evidence>
<feature type="compositionally biased region" description="Basic and acidic residues" evidence="1">
    <location>
        <begin position="35"/>
        <end position="71"/>
    </location>
</feature>
<dbReference type="EMBL" id="MTYJ01000001">
    <property type="protein sequence ID" value="OQV26143.1"/>
    <property type="molecule type" value="Genomic_DNA"/>
</dbReference>
<feature type="region of interest" description="Disordered" evidence="1">
    <location>
        <begin position="1"/>
        <end position="109"/>
    </location>
</feature>
<evidence type="ECO:0000313" key="3">
    <source>
        <dbReference type="Proteomes" id="UP000192578"/>
    </source>
</evidence>
<feature type="compositionally biased region" description="Basic and acidic residues" evidence="1">
    <location>
        <begin position="85"/>
        <end position="96"/>
    </location>
</feature>
<sequence length="109" mass="12691">MTKKPRKIVLLDPRAHRSRTARRTNAGNAHVNSRTKTDEDEKKEDGKHEVGEGAQETGKKAEKKPNHHKEEEEKDDNDDDNGWVKPEKEHKKLEKKPAKKPQHHEDNYD</sequence>
<organism evidence="2 3">
    <name type="scientific">Hypsibius exemplaris</name>
    <name type="common">Freshwater tardigrade</name>
    <dbReference type="NCBI Taxonomy" id="2072580"/>
    <lineage>
        <taxon>Eukaryota</taxon>
        <taxon>Metazoa</taxon>
        <taxon>Ecdysozoa</taxon>
        <taxon>Tardigrada</taxon>
        <taxon>Eutardigrada</taxon>
        <taxon>Parachela</taxon>
        <taxon>Hypsibioidea</taxon>
        <taxon>Hypsibiidae</taxon>
        <taxon>Hypsibius</taxon>
    </lineage>
</organism>